<dbReference type="InterPro" id="IPR009964">
    <property type="entry name" value="DUF1491"/>
</dbReference>
<dbReference type="Proteomes" id="UP000561438">
    <property type="component" value="Unassembled WGS sequence"/>
</dbReference>
<accession>A0A850H1R5</accession>
<dbReference type="Gene3D" id="3.40.1530.20">
    <property type="entry name" value="Protein of unknown function (DUF1491)"/>
    <property type="match status" value="1"/>
</dbReference>
<reference evidence="1 2" key="1">
    <citation type="submission" date="2020-06" db="EMBL/GenBank/DDBJ databases">
        <title>Altererythrobacter sp. HHU K3-1.</title>
        <authorList>
            <person name="Zhang D."/>
            <person name="Xue H."/>
        </authorList>
    </citation>
    <scope>NUCLEOTIDE SEQUENCE [LARGE SCALE GENOMIC DNA]</scope>
    <source>
        <strain evidence="1 2">HHU K3-1</strain>
    </source>
</reference>
<evidence type="ECO:0000313" key="1">
    <source>
        <dbReference type="EMBL" id="NVD44470.1"/>
    </source>
</evidence>
<name>A0A850H1R5_9SPHN</name>
<dbReference type="AlphaFoldDB" id="A0A850H1R5"/>
<organism evidence="1 2">
    <name type="scientific">Qipengyuania atrilutea</name>
    <dbReference type="NCBI Taxonomy" id="2744473"/>
    <lineage>
        <taxon>Bacteria</taxon>
        <taxon>Pseudomonadati</taxon>
        <taxon>Pseudomonadota</taxon>
        <taxon>Alphaproteobacteria</taxon>
        <taxon>Sphingomonadales</taxon>
        <taxon>Erythrobacteraceae</taxon>
        <taxon>Qipengyuania</taxon>
    </lineage>
</organism>
<dbReference type="EMBL" id="JABWGV010000002">
    <property type="protein sequence ID" value="NVD44470.1"/>
    <property type="molecule type" value="Genomic_DNA"/>
</dbReference>
<evidence type="ECO:0000313" key="2">
    <source>
        <dbReference type="Proteomes" id="UP000561438"/>
    </source>
</evidence>
<keyword evidence="2" id="KW-1185">Reference proteome</keyword>
<protein>
    <submittedName>
        <fullName evidence="1">DUF1491 family protein</fullName>
    </submittedName>
</protein>
<sequence>MTGTRLPAHVEVSAIIKQVQVLGGFAAVLSRGDRDAGTIVLLSVDRGSNASLWERMPSLDGPRLFTVTREQDAEKPTEFSEYVSRRAAQDNDLWIVEIDLPNAAEFIESRVNRVDS</sequence>
<comment type="caution">
    <text evidence="1">The sequence shown here is derived from an EMBL/GenBank/DDBJ whole genome shotgun (WGS) entry which is preliminary data.</text>
</comment>
<proteinExistence type="predicted"/>
<dbReference type="Pfam" id="PF07372">
    <property type="entry name" value="DUF1491"/>
    <property type="match status" value="1"/>
</dbReference>
<gene>
    <name evidence="1" type="ORF">HUV48_05495</name>
</gene>